<keyword evidence="3" id="KW-1185">Reference proteome</keyword>
<keyword evidence="1" id="KW-1133">Transmembrane helix</keyword>
<accession>A0ABN1HM31</accession>
<sequence>MVIEPIAQSGGATMAVGRFGWKHVATLVGVVVAVQVGIVAGVKWFIPDAAAQGQFGDTFGATNSLFSGLALAGLICTLILQQRQMKVQGIDSERIRVEAASALMIQQRSNHLNALTFLMRHYDDRLARLTSDRSSGPAAADVLRERDALSAQRLQLERIVAGLHETVVSGLGDQHVR</sequence>
<protein>
    <submittedName>
        <fullName evidence="2">Uncharacterized protein</fullName>
    </submittedName>
</protein>
<name>A0ABN1HM31_9SPHN</name>
<keyword evidence="1" id="KW-0812">Transmembrane</keyword>
<feature type="transmembrane region" description="Helical" evidence="1">
    <location>
        <begin position="58"/>
        <end position="80"/>
    </location>
</feature>
<dbReference type="EMBL" id="BAAAES010000001">
    <property type="protein sequence ID" value="GAA0658235.1"/>
    <property type="molecule type" value="Genomic_DNA"/>
</dbReference>
<gene>
    <name evidence="2" type="ORF">GCM10009102_03100</name>
</gene>
<feature type="transmembrane region" description="Helical" evidence="1">
    <location>
        <begin position="24"/>
        <end position="46"/>
    </location>
</feature>
<evidence type="ECO:0000256" key="1">
    <source>
        <dbReference type="SAM" id="Phobius"/>
    </source>
</evidence>
<reference evidence="2 3" key="1">
    <citation type="journal article" date="2019" name="Int. J. Syst. Evol. Microbiol.">
        <title>The Global Catalogue of Microorganisms (GCM) 10K type strain sequencing project: providing services to taxonomists for standard genome sequencing and annotation.</title>
        <authorList>
            <consortium name="The Broad Institute Genomics Platform"/>
            <consortium name="The Broad Institute Genome Sequencing Center for Infectious Disease"/>
            <person name="Wu L."/>
            <person name="Ma J."/>
        </authorList>
    </citation>
    <scope>NUCLEOTIDE SEQUENCE [LARGE SCALE GENOMIC DNA]</scope>
    <source>
        <strain evidence="2 3">JCM 14603</strain>
    </source>
</reference>
<dbReference type="RefSeq" id="WP_163957359.1">
    <property type="nucleotide sequence ID" value="NZ_BAAAES010000001.1"/>
</dbReference>
<evidence type="ECO:0000313" key="3">
    <source>
        <dbReference type="Proteomes" id="UP001500238"/>
    </source>
</evidence>
<evidence type="ECO:0000313" key="2">
    <source>
        <dbReference type="EMBL" id="GAA0658235.1"/>
    </source>
</evidence>
<comment type="caution">
    <text evidence="2">The sequence shown here is derived from an EMBL/GenBank/DDBJ whole genome shotgun (WGS) entry which is preliminary data.</text>
</comment>
<keyword evidence="1" id="KW-0472">Membrane</keyword>
<dbReference type="Proteomes" id="UP001500238">
    <property type="component" value="Unassembled WGS sequence"/>
</dbReference>
<organism evidence="2 3">
    <name type="scientific">Sphingomonas insulae</name>
    <dbReference type="NCBI Taxonomy" id="424800"/>
    <lineage>
        <taxon>Bacteria</taxon>
        <taxon>Pseudomonadati</taxon>
        <taxon>Pseudomonadota</taxon>
        <taxon>Alphaproteobacteria</taxon>
        <taxon>Sphingomonadales</taxon>
        <taxon>Sphingomonadaceae</taxon>
        <taxon>Sphingomonas</taxon>
    </lineage>
</organism>
<proteinExistence type="predicted"/>